<protein>
    <recommendedName>
        <fullName evidence="1">J domain-containing protein</fullName>
    </recommendedName>
</protein>
<dbReference type="Pfam" id="PF00226">
    <property type="entry name" value="DnaJ"/>
    <property type="match status" value="1"/>
</dbReference>
<name>A0AAD3S046_NEPGR</name>
<dbReference type="EMBL" id="BSYO01000003">
    <property type="protein sequence ID" value="GMH01914.1"/>
    <property type="molecule type" value="Genomic_DNA"/>
</dbReference>
<dbReference type="Proteomes" id="UP001279734">
    <property type="component" value="Unassembled WGS sequence"/>
</dbReference>
<evidence type="ECO:0000313" key="2">
    <source>
        <dbReference type="EMBL" id="GMH01914.1"/>
    </source>
</evidence>
<reference evidence="2" key="1">
    <citation type="submission" date="2023-05" db="EMBL/GenBank/DDBJ databases">
        <title>Nepenthes gracilis genome sequencing.</title>
        <authorList>
            <person name="Fukushima K."/>
        </authorList>
    </citation>
    <scope>NUCLEOTIDE SEQUENCE</scope>
    <source>
        <strain evidence="2">SING2019-196</strain>
    </source>
</reference>
<dbReference type="InterPro" id="IPR001623">
    <property type="entry name" value="DnaJ_domain"/>
</dbReference>
<dbReference type="InterPro" id="IPR036869">
    <property type="entry name" value="J_dom_sf"/>
</dbReference>
<dbReference type="AlphaFoldDB" id="A0AAD3S046"/>
<accession>A0AAD3S046</accession>
<keyword evidence="3" id="KW-1185">Reference proteome</keyword>
<dbReference type="CDD" id="cd06257">
    <property type="entry name" value="DnaJ"/>
    <property type="match status" value="1"/>
</dbReference>
<comment type="caution">
    <text evidence="2">The sequence shown here is derived from an EMBL/GenBank/DDBJ whole genome shotgun (WGS) entry which is preliminary data.</text>
</comment>
<organism evidence="2 3">
    <name type="scientific">Nepenthes gracilis</name>
    <name type="common">Slender pitcher plant</name>
    <dbReference type="NCBI Taxonomy" id="150966"/>
    <lineage>
        <taxon>Eukaryota</taxon>
        <taxon>Viridiplantae</taxon>
        <taxon>Streptophyta</taxon>
        <taxon>Embryophyta</taxon>
        <taxon>Tracheophyta</taxon>
        <taxon>Spermatophyta</taxon>
        <taxon>Magnoliopsida</taxon>
        <taxon>eudicotyledons</taxon>
        <taxon>Gunneridae</taxon>
        <taxon>Pentapetalae</taxon>
        <taxon>Caryophyllales</taxon>
        <taxon>Nepenthaceae</taxon>
        <taxon>Nepenthes</taxon>
    </lineage>
</organism>
<dbReference type="Gene3D" id="1.10.287.110">
    <property type="entry name" value="DnaJ domain"/>
    <property type="match status" value="1"/>
</dbReference>
<dbReference type="SUPFAM" id="SSF46565">
    <property type="entry name" value="Chaperone J-domain"/>
    <property type="match status" value="1"/>
</dbReference>
<sequence length="81" mass="9311">MASKTGGPSAPGKDPYELLSVSRDSTAMNIKIAYRKLALNYWPGRMILPDIWSVDLTVMFRADWRYLEWTRYYGTSLRSCA</sequence>
<feature type="domain" description="J" evidence="1">
    <location>
        <begin position="14"/>
        <end position="44"/>
    </location>
</feature>
<evidence type="ECO:0000259" key="1">
    <source>
        <dbReference type="Pfam" id="PF00226"/>
    </source>
</evidence>
<proteinExistence type="predicted"/>
<gene>
    <name evidence="2" type="ORF">Nepgr_003753</name>
</gene>
<evidence type="ECO:0000313" key="3">
    <source>
        <dbReference type="Proteomes" id="UP001279734"/>
    </source>
</evidence>